<dbReference type="Pfam" id="PF08811">
    <property type="entry name" value="DUF1800"/>
    <property type="match status" value="1"/>
</dbReference>
<feature type="non-terminal residue" evidence="1">
    <location>
        <position position="1"/>
    </location>
</feature>
<proteinExistence type="predicted"/>
<sequence>LLELFSLGIGKYNEADIKECARAFTGWTLGNAEYMSVRATKDSIWPYGRIAWHFEFQKEDHDSEEKEFLGEKGKFDGGEVVNIICKNRDAATFICSRLFQFFAADDIDNSVKEQVVEDMVDEYFKSDHEIRSVLRCLFNSQYFKSTECRYDRVKGPVELVVGAIKIAGSYNSPTLDIEQVAKICFFMGQGLLQPPTVEGWHE</sequence>
<protein>
    <recommendedName>
        <fullName evidence="2">DUF1800 domain-containing protein</fullName>
    </recommendedName>
</protein>
<name>A0A382TFD2_9ZZZZ</name>
<evidence type="ECO:0000313" key="1">
    <source>
        <dbReference type="EMBL" id="SVD20482.1"/>
    </source>
</evidence>
<dbReference type="EMBL" id="UINC01135993">
    <property type="protein sequence ID" value="SVD20482.1"/>
    <property type="molecule type" value="Genomic_DNA"/>
</dbReference>
<gene>
    <name evidence="1" type="ORF">METZ01_LOCUS373336</name>
</gene>
<accession>A0A382TFD2</accession>
<evidence type="ECO:0008006" key="2">
    <source>
        <dbReference type="Google" id="ProtNLM"/>
    </source>
</evidence>
<dbReference type="InterPro" id="IPR014917">
    <property type="entry name" value="DUF1800"/>
</dbReference>
<organism evidence="1">
    <name type="scientific">marine metagenome</name>
    <dbReference type="NCBI Taxonomy" id="408172"/>
    <lineage>
        <taxon>unclassified sequences</taxon>
        <taxon>metagenomes</taxon>
        <taxon>ecological metagenomes</taxon>
    </lineage>
</organism>
<dbReference type="AlphaFoldDB" id="A0A382TFD2"/>
<reference evidence="1" key="1">
    <citation type="submission" date="2018-05" db="EMBL/GenBank/DDBJ databases">
        <authorList>
            <person name="Lanie J.A."/>
            <person name="Ng W.-L."/>
            <person name="Kazmierczak K.M."/>
            <person name="Andrzejewski T.M."/>
            <person name="Davidsen T.M."/>
            <person name="Wayne K.J."/>
            <person name="Tettelin H."/>
            <person name="Glass J.I."/>
            <person name="Rusch D."/>
            <person name="Podicherti R."/>
            <person name="Tsui H.-C.T."/>
            <person name="Winkler M.E."/>
        </authorList>
    </citation>
    <scope>NUCLEOTIDE SEQUENCE</scope>
</reference>